<dbReference type="PANTHER" id="PTHR22602">
    <property type="entry name" value="TRANSFERASE CAF17, MITOCHONDRIAL-RELATED"/>
    <property type="match status" value="1"/>
</dbReference>
<reference evidence="2" key="1">
    <citation type="submission" date="2016-06" db="EMBL/GenBank/DDBJ databases">
        <authorList>
            <person name="Petersen J."/>
            <person name="Sayavedra L."/>
        </authorList>
    </citation>
    <scope>NUCLEOTIDE SEQUENCE [LARGE SCALE GENOMIC DNA]</scope>
    <source>
        <strain evidence="2">BazSymA</strain>
    </source>
</reference>
<accession>A0A1H6MMC4</accession>
<proteinExistence type="predicted"/>
<dbReference type="Gene3D" id="3.30.70.1400">
    <property type="entry name" value="Aminomethyltransferase beta-barrel domains"/>
    <property type="match status" value="1"/>
</dbReference>
<dbReference type="PANTHER" id="PTHR22602:SF0">
    <property type="entry name" value="TRANSFERASE CAF17, MITOCHONDRIAL-RELATED"/>
    <property type="match status" value="1"/>
</dbReference>
<name>A0A1H6MMC4_9GAMM</name>
<dbReference type="AlphaFoldDB" id="A0A1H6MMC4"/>
<sequence length="219" mass="24459">MLKRTPNLKVSGKDAQSFLQGQLSNDIDKIADGAWQLNAYCQHQGRIIALIWVQKQGDDFYLDFASDLQAVVHNRLKMFALNTEVAFSEIDAQAVSIDSVQITLATSEKFIPQDLNLDINEVGVSFTKGCYPGQEVVARVHYLGKPKRRLYQFECDFKVSPMDKLTLEDATSSVGAVLNQVKSCFFATLKIAAENKALFINNKPIKCLGLANFPHKRTL</sequence>
<evidence type="ECO:0000313" key="2">
    <source>
        <dbReference type="Proteomes" id="UP000198988"/>
    </source>
</evidence>
<gene>
    <name evidence="1" type="ORF">BAZSYMA_ACONTIG01090_3</name>
</gene>
<dbReference type="RefSeq" id="WP_090717556.1">
    <property type="nucleotide sequence ID" value="NZ_CDSC02000404.1"/>
</dbReference>
<dbReference type="GO" id="GO:0016226">
    <property type="term" value="P:iron-sulfur cluster assembly"/>
    <property type="evidence" value="ECO:0007669"/>
    <property type="project" value="TreeGrafter"/>
</dbReference>
<dbReference type="InterPro" id="IPR017703">
    <property type="entry name" value="YgfZ/GCV_T_CS"/>
</dbReference>
<evidence type="ECO:0000313" key="1">
    <source>
        <dbReference type="EMBL" id="SEH98791.1"/>
    </source>
</evidence>
<dbReference type="EMBL" id="CDSC02000404">
    <property type="protein sequence ID" value="SEH98791.1"/>
    <property type="molecule type" value="Genomic_DNA"/>
</dbReference>
<organism evidence="1 2">
    <name type="scientific">Bathymodiolus azoricus thioautotrophic gill symbiont</name>
    <dbReference type="NCBI Taxonomy" id="235205"/>
    <lineage>
        <taxon>Bacteria</taxon>
        <taxon>Pseudomonadati</taxon>
        <taxon>Pseudomonadota</taxon>
        <taxon>Gammaproteobacteria</taxon>
        <taxon>sulfur-oxidizing symbionts</taxon>
    </lineage>
</organism>
<dbReference type="OrthoDB" id="9796287at2"/>
<dbReference type="InterPro" id="IPR045179">
    <property type="entry name" value="YgfZ/GcvT"/>
</dbReference>
<dbReference type="NCBIfam" id="TIGR03317">
    <property type="entry name" value="ygfZ_signature"/>
    <property type="match status" value="1"/>
</dbReference>
<dbReference type="SUPFAM" id="SSF103025">
    <property type="entry name" value="Folate-binding domain"/>
    <property type="match status" value="1"/>
</dbReference>
<dbReference type="Gene3D" id="2.40.30.160">
    <property type="match status" value="1"/>
</dbReference>
<dbReference type="Proteomes" id="UP000198988">
    <property type="component" value="Unassembled WGS sequence"/>
</dbReference>
<protein>
    <submittedName>
        <fullName evidence="1">Folate-binding, YgfZ</fullName>
    </submittedName>
</protein>